<dbReference type="InterPro" id="IPR011489">
    <property type="entry name" value="EMI_domain"/>
</dbReference>
<dbReference type="PROSITE" id="PS51041">
    <property type="entry name" value="EMI"/>
    <property type="match status" value="1"/>
</dbReference>
<organism evidence="11 12">
    <name type="scientific">Engystomops pustulosus</name>
    <name type="common">Tungara frog</name>
    <name type="synonym">Physalaemus pustulosus</name>
    <dbReference type="NCBI Taxonomy" id="76066"/>
    <lineage>
        <taxon>Eukaryota</taxon>
        <taxon>Metazoa</taxon>
        <taxon>Chordata</taxon>
        <taxon>Craniata</taxon>
        <taxon>Vertebrata</taxon>
        <taxon>Euteleostomi</taxon>
        <taxon>Amphibia</taxon>
        <taxon>Batrachia</taxon>
        <taxon>Anura</taxon>
        <taxon>Neobatrachia</taxon>
        <taxon>Hyloidea</taxon>
        <taxon>Leptodactylidae</taxon>
        <taxon>Leiuperinae</taxon>
        <taxon>Engystomops</taxon>
    </lineage>
</organism>
<feature type="region of interest" description="Disordered" evidence="7">
    <location>
        <begin position="939"/>
        <end position="965"/>
    </location>
</feature>
<dbReference type="Pfam" id="PF00386">
    <property type="entry name" value="C1q"/>
    <property type="match status" value="1"/>
</dbReference>
<dbReference type="InterPro" id="IPR050392">
    <property type="entry name" value="Collagen/C1q_domain"/>
</dbReference>
<evidence type="ECO:0008006" key="13">
    <source>
        <dbReference type="Google" id="ProtNLM"/>
    </source>
</evidence>
<feature type="coiled-coil region" evidence="6">
    <location>
        <begin position="242"/>
        <end position="320"/>
    </location>
</feature>
<feature type="region of interest" description="Disordered" evidence="7">
    <location>
        <begin position="125"/>
        <end position="172"/>
    </location>
</feature>
<dbReference type="PROSITE" id="PS50871">
    <property type="entry name" value="C1Q"/>
    <property type="match status" value="1"/>
</dbReference>
<evidence type="ECO:0000256" key="1">
    <source>
        <dbReference type="ARBA" id="ARBA00004613"/>
    </source>
</evidence>
<feature type="compositionally biased region" description="Polar residues" evidence="7">
    <location>
        <begin position="950"/>
        <end position="965"/>
    </location>
</feature>
<dbReference type="Pfam" id="PF07546">
    <property type="entry name" value="EMI"/>
    <property type="match status" value="1"/>
</dbReference>
<feature type="domain" description="EMI" evidence="10">
    <location>
        <begin position="50"/>
        <end position="126"/>
    </location>
</feature>
<comment type="subcellular location">
    <subcellularLocation>
        <location evidence="1">Secreted</location>
    </subcellularLocation>
</comment>
<feature type="chain" id="PRO_5043339013" description="EMILIN-2" evidence="8">
    <location>
        <begin position="38"/>
        <end position="1116"/>
    </location>
</feature>
<dbReference type="SMART" id="SM00110">
    <property type="entry name" value="C1Q"/>
    <property type="match status" value="1"/>
</dbReference>
<protein>
    <recommendedName>
        <fullName evidence="13">EMILIN-2</fullName>
    </recommendedName>
</protein>
<evidence type="ECO:0000256" key="8">
    <source>
        <dbReference type="SAM" id="SignalP"/>
    </source>
</evidence>
<evidence type="ECO:0000256" key="4">
    <source>
        <dbReference type="ARBA" id="ARBA00023054"/>
    </source>
</evidence>
<feature type="domain" description="C1q" evidence="9">
    <location>
        <begin position="964"/>
        <end position="1115"/>
    </location>
</feature>
<evidence type="ECO:0000256" key="2">
    <source>
        <dbReference type="ARBA" id="ARBA00022525"/>
    </source>
</evidence>
<dbReference type="Proteomes" id="UP000824782">
    <property type="component" value="Unassembled WGS sequence"/>
</dbReference>
<evidence type="ECO:0000256" key="6">
    <source>
        <dbReference type="SAM" id="Coils"/>
    </source>
</evidence>
<dbReference type="PANTHER" id="PTHR15427:SF5">
    <property type="entry name" value="EMILIN-2"/>
    <property type="match status" value="1"/>
</dbReference>
<comment type="caution">
    <text evidence="11">The sequence shown here is derived from an EMBL/GenBank/DDBJ whole genome shotgun (WGS) entry which is preliminary data.</text>
</comment>
<evidence type="ECO:0000256" key="5">
    <source>
        <dbReference type="ARBA" id="ARBA00023157"/>
    </source>
</evidence>
<feature type="compositionally biased region" description="Low complexity" evidence="7">
    <location>
        <begin position="815"/>
        <end position="832"/>
    </location>
</feature>
<feature type="compositionally biased region" description="Basic and acidic residues" evidence="7">
    <location>
        <begin position="159"/>
        <end position="172"/>
    </location>
</feature>
<evidence type="ECO:0000256" key="7">
    <source>
        <dbReference type="SAM" id="MobiDB-lite"/>
    </source>
</evidence>
<keyword evidence="12" id="KW-1185">Reference proteome</keyword>
<keyword evidence="2" id="KW-0964">Secreted</keyword>
<dbReference type="GO" id="GO:0005576">
    <property type="term" value="C:extracellular region"/>
    <property type="evidence" value="ECO:0007669"/>
    <property type="project" value="UniProtKB-SubCell"/>
</dbReference>
<gene>
    <name evidence="11" type="ORF">GDO81_011540</name>
</gene>
<feature type="region of interest" description="Disordered" evidence="7">
    <location>
        <begin position="784"/>
        <end position="890"/>
    </location>
</feature>
<dbReference type="Gene3D" id="1.10.287.1490">
    <property type="match status" value="1"/>
</dbReference>
<dbReference type="InterPro" id="IPR008983">
    <property type="entry name" value="Tumour_necrosis_fac-like_dom"/>
</dbReference>
<proteinExistence type="predicted"/>
<keyword evidence="3 8" id="KW-0732">Signal</keyword>
<keyword evidence="4 6" id="KW-0175">Coiled coil</keyword>
<sequence length="1116" mass="123838">MTPNLMQPSRGAAAWTGPTTLWTVLLVVVSGCLLTEATPHLTYHRPAQRGKNWCAFIVNKNVSCTVMDGTESFIQPQYRCSWNQIHCQPTLAYKVGFRPRYVTSYKVVTELEWRCCPGYKGEDCKEGPADKVKQTPLQTPRPSGGKKNLDPHGQQQKPLESKREESNEAQEKKIQTLEEEMIRLTQTIIDMQTSLSTVNENLKITVQEDASKFLNTWLNNLTPTASATGGKTEYYLPGFTGSAEKEDGLKDLVSELTNAREELQKKSDQIEELTRKINLYEERLIDIEEMSRQPTATAPVSNLDDKLEALRNEMLEGMDRKMADLKNSCEYKLINVQQQCEENENGCTEVKEFVLEKETELRNEIDKLRSQIPTSPNGDSICCNSNIDTILKNLGQKVDRIAEANVVLNARLDSEVQRLSTLTPDQAWNEKLIDLEFKVNVSERNVEEHCFYIEDTLRGLINSSVDSMSNLIDWKLQLLENRLGDANSNHDPADSSNTIPSSVFNEVNELKDVVQKLDNEFRNALHGKGGSLSDNNGNSNNYEVLVQTQLDNTFLLKSLTDTMNEKFELLQNKTSALEESLTDTVNEKFELLQNKTSDLEELKLELGTVKFDIYRIEDSIDLLNDKFGSLKDQVRDINSTVRNTQLGLSAKVEVVQKLFDTTSDASTNGNCCNNLQDSFEILKRELTADKAKCPENSQGIRTELSNVDARVSKLENVCGKLDTISGSLQRIKDGLNKHVTSLWSCIGKINGTIKSHSNDIYGLKNSVQVFQTQITKITTDLQDLTKSKPGEGSVPKHTVQIKVIPQIPPKTTGIPKYPQVPQEPVYPQVPIIPSIPKQPAQPEDPQYPGKPKSPSHEGQPQLPLEPTNTKPKQPPSEPEPPTPTGSIVIPLVPGRNGVIIEHGQAGPPGRMVQTGSAKPQGADGEQDMEMSKGFAGAPGYPKPAKDTKDQISTTTFSESRGESATTVQISFSAGLTERTSSFEVGFIPFNNVLVNDGDYYNPETGIFTVPIEGRYMLSAVLTPEHGHYVEAVLLVNNASVAQLDSSGYRRELLEYHRPSSSKPVCSGIGTFNLIMNLKAADEVAIVLTGGKLANSDSDEMYSTFSGVLLYPSTPLR</sequence>
<keyword evidence="5" id="KW-1015">Disulfide bond</keyword>
<evidence type="ECO:0000313" key="12">
    <source>
        <dbReference type="Proteomes" id="UP000824782"/>
    </source>
</evidence>
<dbReference type="Gene3D" id="2.60.120.40">
    <property type="match status" value="1"/>
</dbReference>
<name>A0AAV7BF85_ENGPU</name>
<evidence type="ECO:0000259" key="9">
    <source>
        <dbReference type="PROSITE" id="PS50871"/>
    </source>
</evidence>
<evidence type="ECO:0000256" key="3">
    <source>
        <dbReference type="ARBA" id="ARBA00022729"/>
    </source>
</evidence>
<dbReference type="SUPFAM" id="SSF49842">
    <property type="entry name" value="TNF-like"/>
    <property type="match status" value="1"/>
</dbReference>
<evidence type="ECO:0000259" key="10">
    <source>
        <dbReference type="PROSITE" id="PS51041"/>
    </source>
</evidence>
<evidence type="ECO:0000313" key="11">
    <source>
        <dbReference type="EMBL" id="KAG8571146.1"/>
    </source>
</evidence>
<dbReference type="InterPro" id="IPR001073">
    <property type="entry name" value="C1q_dom"/>
</dbReference>
<dbReference type="AlphaFoldDB" id="A0AAV7BF85"/>
<feature type="compositionally biased region" description="Pro residues" evidence="7">
    <location>
        <begin position="872"/>
        <end position="883"/>
    </location>
</feature>
<feature type="region of interest" description="Disordered" evidence="7">
    <location>
        <begin position="903"/>
        <end position="927"/>
    </location>
</feature>
<dbReference type="Gene3D" id="1.20.5.340">
    <property type="match status" value="1"/>
</dbReference>
<reference evidence="11" key="1">
    <citation type="thesis" date="2020" institute="ProQuest LLC" country="789 East Eisenhower Parkway, Ann Arbor, MI, USA">
        <title>Comparative Genomics and Chromosome Evolution.</title>
        <authorList>
            <person name="Mudd A.B."/>
        </authorList>
    </citation>
    <scope>NUCLEOTIDE SEQUENCE</scope>
    <source>
        <strain evidence="11">237g6f4</strain>
        <tissue evidence="11">Blood</tissue>
    </source>
</reference>
<dbReference type="PANTHER" id="PTHR15427">
    <property type="entry name" value="EMILIN ELASTIN MICROFIBRIL INTERFACE-LOCATED PROTEIN ELASTIN MICROFIBRIL INTERFACER"/>
    <property type="match status" value="1"/>
</dbReference>
<accession>A0AAV7BF85</accession>
<feature type="signal peptide" evidence="8">
    <location>
        <begin position="1"/>
        <end position="37"/>
    </location>
</feature>
<dbReference type="EMBL" id="WNYA01000005">
    <property type="protein sequence ID" value="KAG8571146.1"/>
    <property type="molecule type" value="Genomic_DNA"/>
</dbReference>